<organism evidence="1 2">
    <name type="scientific">Aspergillus chevalieri</name>
    <name type="common">Eurotium chevalieri</name>
    <dbReference type="NCBI Taxonomy" id="182096"/>
    <lineage>
        <taxon>Eukaryota</taxon>
        <taxon>Fungi</taxon>
        <taxon>Dikarya</taxon>
        <taxon>Ascomycota</taxon>
        <taxon>Pezizomycotina</taxon>
        <taxon>Eurotiomycetes</taxon>
        <taxon>Eurotiomycetidae</taxon>
        <taxon>Eurotiales</taxon>
        <taxon>Aspergillaceae</taxon>
        <taxon>Aspergillus</taxon>
        <taxon>Aspergillus subgen. Aspergillus</taxon>
    </lineage>
</organism>
<dbReference type="KEGG" id="ache:ACHE_51126S"/>
<dbReference type="Proteomes" id="UP000637239">
    <property type="component" value="Chromosome 5"/>
</dbReference>
<dbReference type="RefSeq" id="XP_043138450.1">
    <property type="nucleotide sequence ID" value="XM_043280918.1"/>
</dbReference>
<sequence>MATHAAAGVEPISLVQDVLDNAYLVVQRVSGEQTVEEIGMCKAMEDLDILKVKGVEETMTLAGNGFIGNFYPRLSELLL</sequence>
<dbReference type="EMBL" id="AP024420">
    <property type="protein sequence ID" value="BCR89928.1"/>
    <property type="molecule type" value="Genomic_DNA"/>
</dbReference>
<name>A0A7R7ZPS8_ASPCH</name>
<keyword evidence="2" id="KW-1185">Reference proteome</keyword>
<dbReference type="GeneID" id="66984286"/>
<reference evidence="1" key="2">
    <citation type="submission" date="2021-02" db="EMBL/GenBank/DDBJ databases">
        <title>Aspergillus chevalieri M1 genome sequence.</title>
        <authorList>
            <person name="Kadooka C."/>
            <person name="Mori K."/>
            <person name="Futagami T."/>
        </authorList>
    </citation>
    <scope>NUCLEOTIDE SEQUENCE</scope>
    <source>
        <strain evidence="1">M1</strain>
    </source>
</reference>
<protein>
    <submittedName>
        <fullName evidence="1">Uncharacterized protein</fullName>
    </submittedName>
</protein>
<gene>
    <name evidence="1" type="ORF">ACHE_51126S</name>
</gene>
<evidence type="ECO:0000313" key="2">
    <source>
        <dbReference type="Proteomes" id="UP000637239"/>
    </source>
</evidence>
<evidence type="ECO:0000313" key="1">
    <source>
        <dbReference type="EMBL" id="BCR89928.1"/>
    </source>
</evidence>
<dbReference type="AlphaFoldDB" id="A0A7R7ZPS8"/>
<reference evidence="1" key="1">
    <citation type="submission" date="2021-01" db="EMBL/GenBank/DDBJ databases">
        <authorList>
            <consortium name="Aspergillus chevalieri M1 genome sequencing consortium"/>
            <person name="Kazuki M."/>
            <person name="Futagami T."/>
        </authorList>
    </citation>
    <scope>NUCLEOTIDE SEQUENCE</scope>
    <source>
        <strain evidence="1">M1</strain>
    </source>
</reference>
<accession>A0A7R7ZPS8</accession>
<proteinExistence type="predicted"/>